<evidence type="ECO:0000256" key="1">
    <source>
        <dbReference type="SAM" id="MobiDB-lite"/>
    </source>
</evidence>
<name>A0A7W9S486_9HYPH</name>
<protein>
    <submittedName>
        <fullName evidence="2">Uncharacterized protein</fullName>
    </submittedName>
</protein>
<accession>A0A7W9S486</accession>
<dbReference type="EMBL" id="JACHEU010000003">
    <property type="protein sequence ID" value="MBB6013792.1"/>
    <property type="molecule type" value="Genomic_DNA"/>
</dbReference>
<feature type="region of interest" description="Disordered" evidence="1">
    <location>
        <begin position="82"/>
        <end position="115"/>
    </location>
</feature>
<dbReference type="AlphaFoldDB" id="A0A7W9S486"/>
<organism evidence="2 3">
    <name type="scientific">Aquamicrobium lusatiense</name>
    <dbReference type="NCBI Taxonomy" id="89772"/>
    <lineage>
        <taxon>Bacteria</taxon>
        <taxon>Pseudomonadati</taxon>
        <taxon>Pseudomonadota</taxon>
        <taxon>Alphaproteobacteria</taxon>
        <taxon>Hyphomicrobiales</taxon>
        <taxon>Phyllobacteriaceae</taxon>
        <taxon>Aquamicrobium</taxon>
    </lineage>
</organism>
<gene>
    <name evidence="2" type="ORF">HNR59_003186</name>
</gene>
<proteinExistence type="predicted"/>
<evidence type="ECO:0000313" key="2">
    <source>
        <dbReference type="EMBL" id="MBB6013792.1"/>
    </source>
</evidence>
<reference evidence="2 3" key="1">
    <citation type="submission" date="2020-08" db="EMBL/GenBank/DDBJ databases">
        <title>Genomic Encyclopedia of Type Strains, Phase IV (KMG-IV): sequencing the most valuable type-strain genomes for metagenomic binning, comparative biology and taxonomic classification.</title>
        <authorList>
            <person name="Goeker M."/>
        </authorList>
    </citation>
    <scope>NUCLEOTIDE SEQUENCE [LARGE SCALE GENOMIC DNA]</scope>
    <source>
        <strain evidence="2 3">DSM 11099</strain>
    </source>
</reference>
<sequence>MKTGLTRAVRRKSETDGIGLSCTKFVLLLKEVSQIIFLRKLPRQQMCDMVAAGAGSFSDTPARPHFRGALHEIRAEMHPKVTASTSAYARKQQSRKGRRHAVAVGVKAHASAVSR</sequence>
<feature type="compositionally biased region" description="Basic residues" evidence="1">
    <location>
        <begin position="92"/>
        <end position="101"/>
    </location>
</feature>
<evidence type="ECO:0000313" key="3">
    <source>
        <dbReference type="Proteomes" id="UP000533306"/>
    </source>
</evidence>
<dbReference type="Proteomes" id="UP000533306">
    <property type="component" value="Unassembled WGS sequence"/>
</dbReference>
<keyword evidence="3" id="KW-1185">Reference proteome</keyword>
<comment type="caution">
    <text evidence="2">The sequence shown here is derived from an EMBL/GenBank/DDBJ whole genome shotgun (WGS) entry which is preliminary data.</text>
</comment>